<dbReference type="Gene3D" id="3.40.50.150">
    <property type="entry name" value="Vaccinia Virus protein VP39"/>
    <property type="match status" value="1"/>
</dbReference>
<evidence type="ECO:0000259" key="1">
    <source>
        <dbReference type="Pfam" id="PF13649"/>
    </source>
</evidence>
<reference evidence="2" key="1">
    <citation type="journal article" date="2007" name="J. Bacteriol.">
        <title>Comparative genome analysis of four magnetotactic bacteria reveals a complex set of group-specific genes implicated in magnetosome biomineralization and function.</title>
        <authorList>
            <person name="Richter M."/>
            <person name="Kube M."/>
            <person name="Bazylinski D.A."/>
            <person name="Lombardot T."/>
            <person name="Gloeckner F.O."/>
            <person name="Reinhardt R."/>
            <person name="Schueler D."/>
        </authorList>
    </citation>
    <scope>NUCLEOTIDE SEQUENCE</scope>
    <source>
        <strain evidence="2">MSR-1</strain>
    </source>
</reference>
<protein>
    <submittedName>
        <fullName evidence="2">SAM-dependent methyltransferases</fullName>
    </submittedName>
</protein>
<feature type="domain" description="Methyltransferase" evidence="1">
    <location>
        <begin position="67"/>
        <end position="163"/>
    </location>
</feature>
<proteinExistence type="predicted"/>
<name>A4U022_9PROT</name>
<dbReference type="AlphaFoldDB" id="A4U022"/>
<dbReference type="Pfam" id="PF13649">
    <property type="entry name" value="Methyltransf_25"/>
    <property type="match status" value="1"/>
</dbReference>
<keyword evidence="2" id="KW-0489">Methyltransferase</keyword>
<dbReference type="PANTHER" id="PTHR12843:SF5">
    <property type="entry name" value="EEF1A LYSINE METHYLTRANSFERASE 2"/>
    <property type="match status" value="1"/>
</dbReference>
<dbReference type="EMBL" id="CU459003">
    <property type="protein sequence ID" value="CAM76229.1"/>
    <property type="molecule type" value="Genomic_DNA"/>
</dbReference>
<dbReference type="GO" id="GO:0008168">
    <property type="term" value="F:methyltransferase activity"/>
    <property type="evidence" value="ECO:0007669"/>
    <property type="project" value="UniProtKB-KW"/>
</dbReference>
<keyword evidence="2" id="KW-0808">Transferase</keyword>
<dbReference type="InterPro" id="IPR041698">
    <property type="entry name" value="Methyltransf_25"/>
</dbReference>
<dbReference type="CDD" id="cd02440">
    <property type="entry name" value="AdoMet_MTases"/>
    <property type="match status" value="1"/>
</dbReference>
<sequence length="227" mass="24921">MTAPRGRVLLYKPITESHAMSDHETRQAHWQQVWTTKDVDKVSWYQGDPAPSLRLIEIAGLRKGAGIIDVGGGQSPLAGCLAQQGFGNVAVLDISEAALAQAHHDLGGLGDDITWICEDVTRWRPVSGLFELWHDRAVFHFLTQSQEQQAYVQVLRTALAPGGWVVIATFAPDGPRTCSGLPVMGHDGASLSAILGPDFVLEDESREEHRTPAGNGQKFCWCLFRRR</sequence>
<gene>
    <name evidence="2" type="ORF">MGR_2174</name>
</gene>
<dbReference type="GO" id="GO:0032259">
    <property type="term" value="P:methylation"/>
    <property type="evidence" value="ECO:0007669"/>
    <property type="project" value="UniProtKB-KW"/>
</dbReference>
<dbReference type="PANTHER" id="PTHR12843">
    <property type="entry name" value="PROTEIN-LYSINE N-METHYLTRANSFERASE METTL10"/>
    <property type="match status" value="1"/>
</dbReference>
<evidence type="ECO:0000313" key="2">
    <source>
        <dbReference type="EMBL" id="CAM76229.1"/>
    </source>
</evidence>
<accession>A4U022</accession>
<dbReference type="RefSeq" id="WP_234016175.1">
    <property type="nucleotide sequence ID" value="NZ_CP027527.1"/>
</dbReference>
<dbReference type="SUPFAM" id="SSF53335">
    <property type="entry name" value="S-adenosyl-L-methionine-dependent methyltransferases"/>
    <property type="match status" value="1"/>
</dbReference>
<dbReference type="InterPro" id="IPR029063">
    <property type="entry name" value="SAM-dependent_MTases_sf"/>
</dbReference>
<organism evidence="2">
    <name type="scientific">Magnetospirillum gryphiswaldense</name>
    <dbReference type="NCBI Taxonomy" id="55518"/>
    <lineage>
        <taxon>Bacteria</taxon>
        <taxon>Pseudomonadati</taxon>
        <taxon>Pseudomonadota</taxon>
        <taxon>Alphaproteobacteria</taxon>
        <taxon>Rhodospirillales</taxon>
        <taxon>Rhodospirillaceae</taxon>
        <taxon>Magnetospirillum</taxon>
    </lineage>
</organism>